<gene>
    <name evidence="3" type="ORF">PLOB_00018230</name>
</gene>
<feature type="compositionally biased region" description="Basic residues" evidence="1">
    <location>
        <begin position="216"/>
        <end position="231"/>
    </location>
</feature>
<evidence type="ECO:0000256" key="1">
    <source>
        <dbReference type="SAM" id="MobiDB-lite"/>
    </source>
</evidence>
<dbReference type="EMBL" id="CALNXK010000213">
    <property type="protein sequence ID" value="CAH3176464.1"/>
    <property type="molecule type" value="Genomic_DNA"/>
</dbReference>
<sequence>MKKHSNVHFYKGLPPEGALVKWFKPEHHGILILDDLMEESGNDKRVLDLFTKDSHHRAAIPALVAGGKAAAMVCPWDFDVHSLLTMDGISSTPVENSVQFLRLRDKYKSDLLDDSRLTKAAGLAAQQELLLESPAPDSWKEPRLKSVNRQLRHWTTKIRQPGGVRAIGRDDDDPYDDDANNLAVGTVQQFMSNIAKIQKGIKRKATTPNFSFKTGSKGKRLLPKTPKRKKSAPSTLKTPEKSLEELATELPFSDQLGESPWKTPGELARDSLRAIRRRTRKSQSEERKKEGLKQTVLKKAAEKALKQLAPAPDWKPFGIEFHLPGYNYAGPGTKLAKRLKRGDKGINRLDDIALHHDIAYSKAKNLQDKWKADDVMIKAIDRLPGKKTMTEKVVKKIMQAKRKLKL</sequence>
<accession>A0ABN8RAN8</accession>
<organism evidence="3 4">
    <name type="scientific">Porites lobata</name>
    <dbReference type="NCBI Taxonomy" id="104759"/>
    <lineage>
        <taxon>Eukaryota</taxon>
        <taxon>Metazoa</taxon>
        <taxon>Cnidaria</taxon>
        <taxon>Anthozoa</taxon>
        <taxon>Hexacorallia</taxon>
        <taxon>Scleractinia</taxon>
        <taxon>Fungiina</taxon>
        <taxon>Poritidae</taxon>
        <taxon>Porites</taxon>
    </lineage>
</organism>
<evidence type="ECO:0000313" key="3">
    <source>
        <dbReference type="EMBL" id="CAH3176464.1"/>
    </source>
</evidence>
<keyword evidence="4" id="KW-1185">Reference proteome</keyword>
<feature type="region of interest" description="Disordered" evidence="1">
    <location>
        <begin position="202"/>
        <end position="241"/>
    </location>
</feature>
<evidence type="ECO:0000259" key="2">
    <source>
        <dbReference type="Pfam" id="PF08398"/>
    </source>
</evidence>
<protein>
    <recommendedName>
        <fullName evidence="2">Phospholipase A2-like domain-containing protein</fullName>
    </recommendedName>
</protein>
<dbReference type="Proteomes" id="UP001159405">
    <property type="component" value="Unassembled WGS sequence"/>
</dbReference>
<proteinExistence type="predicted"/>
<dbReference type="Pfam" id="PF08398">
    <property type="entry name" value="Phospholip_A2_4"/>
    <property type="match status" value="1"/>
</dbReference>
<reference evidence="3 4" key="1">
    <citation type="submission" date="2022-05" db="EMBL/GenBank/DDBJ databases">
        <authorList>
            <consortium name="Genoscope - CEA"/>
            <person name="William W."/>
        </authorList>
    </citation>
    <scope>NUCLEOTIDE SEQUENCE [LARGE SCALE GENOMIC DNA]</scope>
</reference>
<feature type="domain" description="Phospholipase A2-like" evidence="2">
    <location>
        <begin position="320"/>
        <end position="401"/>
    </location>
</feature>
<evidence type="ECO:0000313" key="4">
    <source>
        <dbReference type="Proteomes" id="UP001159405"/>
    </source>
</evidence>
<name>A0ABN8RAN8_9CNID</name>
<comment type="caution">
    <text evidence="3">The sequence shown here is derived from an EMBL/GenBank/DDBJ whole genome shotgun (WGS) entry which is preliminary data.</text>
</comment>
<dbReference type="InterPro" id="IPR013607">
    <property type="entry name" value="Phospholipase_A2-like"/>
</dbReference>